<comment type="caution">
    <text evidence="3">The sequence shown here is derived from an EMBL/GenBank/DDBJ whole genome shotgun (WGS) entry which is preliminary data.</text>
</comment>
<feature type="chain" id="PRO_5045763187" evidence="1">
    <location>
        <begin position="28"/>
        <end position="146"/>
    </location>
</feature>
<accession>A0ABS7GZ55</accession>
<dbReference type="Pfam" id="PF03713">
    <property type="entry name" value="DUF305"/>
    <property type="match status" value="1"/>
</dbReference>
<dbReference type="PANTHER" id="PTHR36933">
    <property type="entry name" value="SLL0788 PROTEIN"/>
    <property type="match status" value="1"/>
</dbReference>
<dbReference type="EMBL" id="JAEUAK010000009">
    <property type="protein sequence ID" value="MBW9055191.1"/>
    <property type="molecule type" value="Genomic_DNA"/>
</dbReference>
<keyword evidence="1" id="KW-0732">Signal</keyword>
<dbReference type="Gene3D" id="1.20.1260.10">
    <property type="match status" value="1"/>
</dbReference>
<dbReference type="Proteomes" id="UP000717752">
    <property type="component" value="Unassembled WGS sequence"/>
</dbReference>
<keyword evidence="4" id="KW-1185">Reference proteome</keyword>
<proteinExistence type="predicted"/>
<feature type="signal peptide" evidence="1">
    <location>
        <begin position="1"/>
        <end position="27"/>
    </location>
</feature>
<evidence type="ECO:0000259" key="2">
    <source>
        <dbReference type="Pfam" id="PF03713"/>
    </source>
</evidence>
<sequence>MNTLTTLAFSAVAATVSFAILPSAASAQSEMAYPEKCKTEGMKTDMSKNDMSTGGMPMGEMSDYQKASMDGMKDMHMNMMQGMMKKDADVSFVCGMIAHHMGAISMSEVELKYGDNEEAKQMAQKIIDAQKKEIEEMSKWVDKEAK</sequence>
<dbReference type="RefSeq" id="WP_220336514.1">
    <property type="nucleotide sequence ID" value="NZ_JAEUAK010000009.1"/>
</dbReference>
<reference evidence="3 4" key="1">
    <citation type="journal article" date="2021" name="MBio">
        <title>Poor Competitiveness of Bradyrhizobium in Pigeon Pea Root Colonization in Indian Soils.</title>
        <authorList>
            <person name="Chalasani D."/>
            <person name="Basu A."/>
            <person name="Pullabhotla S.V.S.R.N."/>
            <person name="Jorrin B."/>
            <person name="Neal A.L."/>
            <person name="Poole P.S."/>
            <person name="Podile A.R."/>
            <person name="Tkacz A."/>
        </authorList>
    </citation>
    <scope>NUCLEOTIDE SEQUENCE [LARGE SCALE GENOMIC DNA]</scope>
    <source>
        <strain evidence="3 4">HU56</strain>
    </source>
</reference>
<feature type="domain" description="DUF305" evidence="2">
    <location>
        <begin position="40"/>
        <end position="140"/>
    </location>
</feature>
<organism evidence="3 4">
    <name type="scientific">Rhizobium mesosinicum</name>
    <dbReference type="NCBI Taxonomy" id="335017"/>
    <lineage>
        <taxon>Bacteria</taxon>
        <taxon>Pseudomonadati</taxon>
        <taxon>Pseudomonadota</taxon>
        <taxon>Alphaproteobacteria</taxon>
        <taxon>Hyphomicrobiales</taxon>
        <taxon>Rhizobiaceae</taxon>
        <taxon>Rhizobium/Agrobacterium group</taxon>
        <taxon>Rhizobium</taxon>
    </lineage>
</organism>
<evidence type="ECO:0000313" key="4">
    <source>
        <dbReference type="Proteomes" id="UP000717752"/>
    </source>
</evidence>
<evidence type="ECO:0000256" key="1">
    <source>
        <dbReference type="SAM" id="SignalP"/>
    </source>
</evidence>
<dbReference type="PANTHER" id="PTHR36933:SF1">
    <property type="entry name" value="SLL0788 PROTEIN"/>
    <property type="match status" value="1"/>
</dbReference>
<gene>
    <name evidence="3" type="ORF">JNB85_22560</name>
</gene>
<name>A0ABS7GZ55_9HYPH</name>
<evidence type="ECO:0000313" key="3">
    <source>
        <dbReference type="EMBL" id="MBW9055191.1"/>
    </source>
</evidence>
<dbReference type="InterPro" id="IPR005183">
    <property type="entry name" value="DUF305_CopM-like"/>
</dbReference>
<protein>
    <submittedName>
        <fullName evidence="3">DUF305 domain-containing protein</fullName>
    </submittedName>
</protein>
<dbReference type="InterPro" id="IPR012347">
    <property type="entry name" value="Ferritin-like"/>
</dbReference>